<dbReference type="STRING" id="1182544.W9W6Q6"/>
<evidence type="ECO:0000256" key="1">
    <source>
        <dbReference type="ARBA" id="ARBA00023242"/>
    </source>
</evidence>
<dbReference type="GO" id="GO:0003677">
    <property type="term" value="F:DNA binding"/>
    <property type="evidence" value="ECO:0007669"/>
    <property type="project" value="InterPro"/>
</dbReference>
<dbReference type="PANTHER" id="PTHR46910:SF9">
    <property type="entry name" value="MISCELLANEOUS ZN(II)2CYS6 TRANSCRIPTION FACTOR (EUROFUNG)"/>
    <property type="match status" value="1"/>
</dbReference>
<dbReference type="EMBL" id="AMGW01000001">
    <property type="protein sequence ID" value="EXJ63772.1"/>
    <property type="molecule type" value="Genomic_DNA"/>
</dbReference>
<reference evidence="5 6" key="1">
    <citation type="submission" date="2013-03" db="EMBL/GenBank/DDBJ databases">
        <title>The Genome Sequence of Cladophialophora yegresii CBS 114405.</title>
        <authorList>
            <consortium name="The Broad Institute Genomics Platform"/>
            <person name="Cuomo C."/>
            <person name="de Hoog S."/>
            <person name="Gorbushina A."/>
            <person name="Walker B."/>
            <person name="Young S.K."/>
            <person name="Zeng Q."/>
            <person name="Gargeya S."/>
            <person name="Fitzgerald M."/>
            <person name="Haas B."/>
            <person name="Abouelleil A."/>
            <person name="Allen A.W."/>
            <person name="Alvarado L."/>
            <person name="Arachchi H.M."/>
            <person name="Berlin A.M."/>
            <person name="Chapman S.B."/>
            <person name="Gainer-Dewar J."/>
            <person name="Goldberg J."/>
            <person name="Griggs A."/>
            <person name="Gujja S."/>
            <person name="Hansen M."/>
            <person name="Howarth C."/>
            <person name="Imamovic A."/>
            <person name="Ireland A."/>
            <person name="Larimer J."/>
            <person name="McCowan C."/>
            <person name="Murphy C."/>
            <person name="Pearson M."/>
            <person name="Poon T.W."/>
            <person name="Priest M."/>
            <person name="Roberts A."/>
            <person name="Saif S."/>
            <person name="Shea T."/>
            <person name="Sisk P."/>
            <person name="Sykes S."/>
            <person name="Wortman J."/>
            <person name="Nusbaum C."/>
            <person name="Birren B."/>
        </authorList>
    </citation>
    <scope>NUCLEOTIDE SEQUENCE [LARGE SCALE GENOMIC DNA]</scope>
    <source>
        <strain evidence="5 6">CBS 114405</strain>
    </source>
</reference>
<organism evidence="5 6">
    <name type="scientific">Cladophialophora yegresii CBS 114405</name>
    <dbReference type="NCBI Taxonomy" id="1182544"/>
    <lineage>
        <taxon>Eukaryota</taxon>
        <taxon>Fungi</taxon>
        <taxon>Dikarya</taxon>
        <taxon>Ascomycota</taxon>
        <taxon>Pezizomycotina</taxon>
        <taxon>Eurotiomycetes</taxon>
        <taxon>Chaetothyriomycetidae</taxon>
        <taxon>Chaetothyriales</taxon>
        <taxon>Herpotrichiellaceae</taxon>
        <taxon>Cladophialophora</taxon>
    </lineage>
</organism>
<name>W9W6Q6_9EURO</name>
<dbReference type="GO" id="GO:0006351">
    <property type="term" value="P:DNA-templated transcription"/>
    <property type="evidence" value="ECO:0007669"/>
    <property type="project" value="InterPro"/>
</dbReference>
<dbReference type="RefSeq" id="XP_007752339.1">
    <property type="nucleotide sequence ID" value="XM_007754149.1"/>
</dbReference>
<dbReference type="GO" id="GO:0008270">
    <property type="term" value="F:zinc ion binding"/>
    <property type="evidence" value="ECO:0007669"/>
    <property type="project" value="InterPro"/>
</dbReference>
<evidence type="ECO:0000256" key="3">
    <source>
        <dbReference type="SAM" id="Phobius"/>
    </source>
</evidence>
<evidence type="ECO:0000256" key="2">
    <source>
        <dbReference type="SAM" id="MobiDB-lite"/>
    </source>
</evidence>
<keyword evidence="3" id="KW-0812">Transmembrane</keyword>
<feature type="region of interest" description="Disordered" evidence="2">
    <location>
        <begin position="70"/>
        <end position="104"/>
    </location>
</feature>
<dbReference type="InterPro" id="IPR050987">
    <property type="entry name" value="AtrR-like"/>
</dbReference>
<gene>
    <name evidence="5" type="ORF">A1O7_00107</name>
</gene>
<evidence type="ECO:0000313" key="6">
    <source>
        <dbReference type="Proteomes" id="UP000019473"/>
    </source>
</evidence>
<feature type="domain" description="Xylanolytic transcriptional activator regulatory" evidence="4">
    <location>
        <begin position="239"/>
        <end position="313"/>
    </location>
</feature>
<dbReference type="eggNOG" id="ENOG502SM8G">
    <property type="taxonomic scope" value="Eukaryota"/>
</dbReference>
<dbReference type="Pfam" id="PF04082">
    <property type="entry name" value="Fungal_trans"/>
    <property type="match status" value="1"/>
</dbReference>
<dbReference type="SMART" id="SM00906">
    <property type="entry name" value="Fungal_trans"/>
    <property type="match status" value="1"/>
</dbReference>
<evidence type="ECO:0000259" key="4">
    <source>
        <dbReference type="SMART" id="SM00906"/>
    </source>
</evidence>
<feature type="transmembrane region" description="Helical" evidence="3">
    <location>
        <begin position="476"/>
        <end position="497"/>
    </location>
</feature>
<dbReference type="HOGENOM" id="CLU_017443_2_0_1"/>
<dbReference type="PANTHER" id="PTHR46910">
    <property type="entry name" value="TRANSCRIPTION FACTOR PDR1"/>
    <property type="match status" value="1"/>
</dbReference>
<feature type="region of interest" description="Disordered" evidence="2">
    <location>
        <begin position="1"/>
        <end position="45"/>
    </location>
</feature>
<keyword evidence="3" id="KW-1133">Transmembrane helix</keyword>
<dbReference type="Proteomes" id="UP000019473">
    <property type="component" value="Unassembled WGS sequence"/>
</dbReference>
<comment type="caution">
    <text evidence="5">The sequence shown here is derived from an EMBL/GenBank/DDBJ whole genome shotgun (WGS) entry which is preliminary data.</text>
</comment>
<dbReference type="AlphaFoldDB" id="W9W6Q6"/>
<proteinExistence type="predicted"/>
<feature type="compositionally biased region" description="Polar residues" evidence="2">
    <location>
        <begin position="314"/>
        <end position="324"/>
    </location>
</feature>
<dbReference type="VEuPathDB" id="FungiDB:A1O7_00107"/>
<sequence length="508" mass="56755">MDASHRIPSPPNGDNGVEETRPTKRPRLNPSIEVGFMRDGSGRDSASFVGSASGIHFIRSVYGALNARSSSRKLPGETPESNIVPGEDDRLNNGPESGPSKPLWQSHEVEWHVDETTSGTFDDLIDWTSSYFDVWHPPFPFLHAPSILEKFEAVAHRGLTAVNPFDVTIIKAVVSIALADRRQTNTVSRPVPKALVFTSFDEALNSVHAVISKPATMQGLQAAVCVQLFLVSMLRLNAASRLGGLIIRVLFQLGLHRCPARFASFKPEEQQLRRRLFWSIYCIDRHICQALGLPLTIRDDDVDVCYPDDETHSLQRSNGSTSRPDSPLPDASLQQDGRLRLLTLIAKHAEIRGLIMELRNKRVEYRAEGWDKAVLINAKLTQWWNQVEDSIEQAELHETPLSDLHQTVLKVLKHESVISLNRPLLAASKTSANYAAALQSGISSSKSIIKALNMVAHSVMPAYDQPERTRNAHFPMFWPSFTWSIWMSAFIILYAALESEIDYNIAVR</sequence>
<dbReference type="GO" id="GO:0003700">
    <property type="term" value="F:DNA-binding transcription factor activity"/>
    <property type="evidence" value="ECO:0007669"/>
    <property type="project" value="InterPro"/>
</dbReference>
<dbReference type="InterPro" id="IPR007219">
    <property type="entry name" value="XnlR_reg_dom"/>
</dbReference>
<keyword evidence="3" id="KW-0472">Membrane</keyword>
<accession>W9W6Q6</accession>
<dbReference type="OrthoDB" id="3266505at2759"/>
<keyword evidence="6" id="KW-1185">Reference proteome</keyword>
<dbReference type="GeneID" id="19174724"/>
<protein>
    <recommendedName>
        <fullName evidence="4">Xylanolytic transcriptional activator regulatory domain-containing protein</fullName>
    </recommendedName>
</protein>
<keyword evidence="1" id="KW-0539">Nucleus</keyword>
<feature type="region of interest" description="Disordered" evidence="2">
    <location>
        <begin position="311"/>
        <end position="333"/>
    </location>
</feature>
<dbReference type="CDD" id="cd12148">
    <property type="entry name" value="fungal_TF_MHR"/>
    <property type="match status" value="1"/>
</dbReference>
<evidence type="ECO:0000313" key="5">
    <source>
        <dbReference type="EMBL" id="EXJ63772.1"/>
    </source>
</evidence>